<evidence type="ECO:0000259" key="1">
    <source>
        <dbReference type="PROSITE" id="PS50181"/>
    </source>
</evidence>
<feature type="domain" description="F-box" evidence="1">
    <location>
        <begin position="6"/>
        <end position="42"/>
    </location>
</feature>
<dbReference type="Proteomes" id="UP000663827">
    <property type="component" value="Unassembled WGS sequence"/>
</dbReference>
<dbReference type="AlphaFoldDB" id="A0A8H3EA03"/>
<evidence type="ECO:0000313" key="2">
    <source>
        <dbReference type="EMBL" id="CAE7222428.1"/>
    </source>
</evidence>
<dbReference type="PROSITE" id="PS50181">
    <property type="entry name" value="FBOX"/>
    <property type="match status" value="1"/>
</dbReference>
<dbReference type="InterPro" id="IPR001810">
    <property type="entry name" value="F-box_dom"/>
</dbReference>
<gene>
    <name evidence="2" type="ORF">RDB_LOCUS168898</name>
</gene>
<proteinExistence type="predicted"/>
<evidence type="ECO:0000313" key="3">
    <source>
        <dbReference type="Proteomes" id="UP000663827"/>
    </source>
</evidence>
<protein>
    <recommendedName>
        <fullName evidence="1">F-box domain-containing protein</fullName>
    </recommendedName>
</protein>
<organism evidence="2 3">
    <name type="scientific">Rhizoctonia solani</name>
    <dbReference type="NCBI Taxonomy" id="456999"/>
    <lineage>
        <taxon>Eukaryota</taxon>
        <taxon>Fungi</taxon>
        <taxon>Dikarya</taxon>
        <taxon>Basidiomycota</taxon>
        <taxon>Agaricomycotina</taxon>
        <taxon>Agaricomycetes</taxon>
        <taxon>Cantharellales</taxon>
        <taxon>Ceratobasidiaceae</taxon>
        <taxon>Rhizoctonia</taxon>
    </lineage>
</organism>
<reference evidence="2" key="1">
    <citation type="submission" date="2021-01" db="EMBL/GenBank/DDBJ databases">
        <authorList>
            <person name="Kaushik A."/>
        </authorList>
    </citation>
    <scope>NUCLEOTIDE SEQUENCE</scope>
    <source>
        <strain evidence="2">AG5</strain>
    </source>
</reference>
<sequence>MPEVARVSLGDLPNEVIVRILRYCDFRTIIRYATVGRLLKLVGSFVILRAQTGRRGYNIVKNSVILQLQVELEVAGLEIIGPASEAPTPCLLQDLRRYREAWANMKLGPATDLPMPKDRILLWELRDGSFISAYSTIRNRKLADAIQVVPLDGQELPKPVKFELEFHEFTIDLSQKLVVLATVDLPLQGHVRLSFRSSETSLFHPLAQRPTIMTLVGFPIRHSEASSITMEIMGDVLVTKFADIKSLSYEILVWNWKTVILLNRISSRAGICDLGFLDRQTLALYHAAPSDGSTDLRAVSLRIYRDFLSPTGSRVADSDDHIFTRDYPNLDYTFSFDFPEILSTISILPSALALRSDPIPGRLVHKTDNAKFVSTRAGTLGLIFPLSYDTRIEPQEITYRIFVSISRLYDLMNNHSGTKTFEWSEWGERTTRWFSDDNQQADWISWVSGSRYLRSSPGVRYGSLTLSVIDFCPFSVKRHSEPHPNQIAPPTQPLKGRNASIEQRWARPLRDWWNSPDWSSSDERVFVDVVGSETSTIVEIGFQRPVTSRLGWRSVIMARPVPTKIWLIEGSHVIGKDVSTVSYSGELKGDCDVVSGIWREIQSDDCMQTTNMIW</sequence>
<comment type="caution">
    <text evidence="2">The sequence shown here is derived from an EMBL/GenBank/DDBJ whole genome shotgun (WGS) entry which is preliminary data.</text>
</comment>
<dbReference type="InterPro" id="IPR036047">
    <property type="entry name" value="F-box-like_dom_sf"/>
</dbReference>
<name>A0A8H3EA03_9AGAM</name>
<dbReference type="EMBL" id="CAJNJQ010005988">
    <property type="protein sequence ID" value="CAE7222428.1"/>
    <property type="molecule type" value="Genomic_DNA"/>
</dbReference>
<dbReference type="SUPFAM" id="SSF81383">
    <property type="entry name" value="F-box domain"/>
    <property type="match status" value="1"/>
</dbReference>
<accession>A0A8H3EA03</accession>